<sequence>MTKTRAARDLLAYWYRLSAGRQAPRRDEIEPRDIKRHLPEMFILELERPGVFTFRLAGTAICESYGFELRGEDFSTLWQHDGRTGVMDLLARVVGNAEPVLLEVAAESFRERMVRFELLLLPLAAPNGRLTRVLGCFAPLEEPFWLGTDPIVRQWTETIEVLDAEDGDSVPLTDRVELDVESDDLFADRTDTPAPPAIAFREVRPYLRLVKTDTR</sequence>
<dbReference type="InterPro" id="IPR009922">
    <property type="entry name" value="DUF1457"/>
</dbReference>
<dbReference type="Proteomes" id="UP000470384">
    <property type="component" value="Unassembled WGS sequence"/>
</dbReference>
<protein>
    <submittedName>
        <fullName evidence="1">PAS domain-containing protein</fullName>
    </submittedName>
</protein>
<dbReference type="Pfam" id="PF07310">
    <property type="entry name" value="PAS_5"/>
    <property type="match status" value="1"/>
</dbReference>
<name>A0A845QEL4_9HYPH</name>
<dbReference type="EMBL" id="WXYQ01000012">
    <property type="protein sequence ID" value="NBG96887.1"/>
    <property type="molecule type" value="Genomic_DNA"/>
</dbReference>
<evidence type="ECO:0000313" key="1">
    <source>
        <dbReference type="EMBL" id="NBG96887.1"/>
    </source>
</evidence>
<dbReference type="AlphaFoldDB" id="A0A845QEL4"/>
<proteinExistence type="predicted"/>
<comment type="caution">
    <text evidence="1">The sequence shown here is derived from an EMBL/GenBank/DDBJ whole genome shotgun (WGS) entry which is preliminary data.</text>
</comment>
<accession>A0A845QEL4</accession>
<reference evidence="1 2" key="1">
    <citation type="journal article" date="2016" name="Int. J. Syst. Evol. Microbiol.">
        <title>Pyruvatibacter mobilis gen. nov., sp. nov., a marine bacterium from the culture broth of Picochlorum sp. 122.</title>
        <authorList>
            <person name="Wang G."/>
            <person name="Tang M."/>
            <person name="Wu H."/>
            <person name="Dai S."/>
            <person name="Li T."/>
            <person name="Chen C."/>
            <person name="He H."/>
            <person name="Fan J."/>
            <person name="Xiang W."/>
            <person name="Li X."/>
        </authorList>
    </citation>
    <scope>NUCLEOTIDE SEQUENCE [LARGE SCALE GENOMIC DNA]</scope>
    <source>
        <strain evidence="1 2">GYP-11</strain>
    </source>
</reference>
<dbReference type="OrthoDB" id="8480244at2"/>
<gene>
    <name evidence="1" type="ORF">GTQ45_14200</name>
</gene>
<dbReference type="GeneID" id="300654269"/>
<dbReference type="RefSeq" id="WP_160588890.1">
    <property type="nucleotide sequence ID" value="NZ_BMHN01000001.1"/>
</dbReference>
<organism evidence="1 2">
    <name type="scientific">Pyruvatibacter mobilis</name>
    <dbReference type="NCBI Taxonomy" id="1712261"/>
    <lineage>
        <taxon>Bacteria</taxon>
        <taxon>Pseudomonadati</taxon>
        <taxon>Pseudomonadota</taxon>
        <taxon>Alphaproteobacteria</taxon>
        <taxon>Hyphomicrobiales</taxon>
        <taxon>Parvibaculaceae</taxon>
        <taxon>Pyruvatibacter</taxon>
    </lineage>
</organism>
<evidence type="ECO:0000313" key="2">
    <source>
        <dbReference type="Proteomes" id="UP000470384"/>
    </source>
</evidence>
<keyword evidence="2" id="KW-1185">Reference proteome</keyword>